<dbReference type="EMBL" id="KN824845">
    <property type="protein sequence ID" value="KIK99959.1"/>
    <property type="molecule type" value="Genomic_DNA"/>
</dbReference>
<gene>
    <name evidence="1" type="ORF">PAXRUDRAFT_822135</name>
</gene>
<sequence length="90" mass="9839">MVSKFGRANCRTMGLTICPHAPILQTSHSRLVNARATVRWPERAAGFHFVMRGALYTCFACTFRASHAASETPSRYLGYTSVSVVGDSSI</sequence>
<dbReference type="AlphaFoldDB" id="A0A0D0EA46"/>
<protein>
    <submittedName>
        <fullName evidence="1">Uncharacterized protein</fullName>
    </submittedName>
</protein>
<keyword evidence="2" id="KW-1185">Reference proteome</keyword>
<reference evidence="2" key="2">
    <citation type="submission" date="2015-01" db="EMBL/GenBank/DDBJ databases">
        <title>Evolutionary Origins and Diversification of the Mycorrhizal Mutualists.</title>
        <authorList>
            <consortium name="DOE Joint Genome Institute"/>
            <consortium name="Mycorrhizal Genomics Consortium"/>
            <person name="Kohler A."/>
            <person name="Kuo A."/>
            <person name="Nagy L.G."/>
            <person name="Floudas D."/>
            <person name="Copeland A."/>
            <person name="Barry K.W."/>
            <person name="Cichocki N."/>
            <person name="Veneault-Fourrey C."/>
            <person name="LaButti K."/>
            <person name="Lindquist E.A."/>
            <person name="Lipzen A."/>
            <person name="Lundell T."/>
            <person name="Morin E."/>
            <person name="Murat C."/>
            <person name="Riley R."/>
            <person name="Ohm R."/>
            <person name="Sun H."/>
            <person name="Tunlid A."/>
            <person name="Henrissat B."/>
            <person name="Grigoriev I.V."/>
            <person name="Hibbett D.S."/>
            <person name="Martin F."/>
        </authorList>
    </citation>
    <scope>NUCLEOTIDE SEQUENCE [LARGE SCALE GENOMIC DNA]</scope>
    <source>
        <strain evidence="2">Ve08.2h10</strain>
    </source>
</reference>
<organism evidence="1 2">
    <name type="scientific">Paxillus rubicundulus Ve08.2h10</name>
    <dbReference type="NCBI Taxonomy" id="930991"/>
    <lineage>
        <taxon>Eukaryota</taxon>
        <taxon>Fungi</taxon>
        <taxon>Dikarya</taxon>
        <taxon>Basidiomycota</taxon>
        <taxon>Agaricomycotina</taxon>
        <taxon>Agaricomycetes</taxon>
        <taxon>Agaricomycetidae</taxon>
        <taxon>Boletales</taxon>
        <taxon>Paxilineae</taxon>
        <taxon>Paxillaceae</taxon>
        <taxon>Paxillus</taxon>
    </lineage>
</organism>
<reference evidence="1 2" key="1">
    <citation type="submission" date="2014-04" db="EMBL/GenBank/DDBJ databases">
        <authorList>
            <consortium name="DOE Joint Genome Institute"/>
            <person name="Kuo A."/>
            <person name="Kohler A."/>
            <person name="Jargeat P."/>
            <person name="Nagy L.G."/>
            <person name="Floudas D."/>
            <person name="Copeland A."/>
            <person name="Barry K.W."/>
            <person name="Cichocki N."/>
            <person name="Veneault-Fourrey C."/>
            <person name="LaButti K."/>
            <person name="Lindquist E.A."/>
            <person name="Lipzen A."/>
            <person name="Lundell T."/>
            <person name="Morin E."/>
            <person name="Murat C."/>
            <person name="Sun H."/>
            <person name="Tunlid A."/>
            <person name="Henrissat B."/>
            <person name="Grigoriev I.V."/>
            <person name="Hibbett D.S."/>
            <person name="Martin F."/>
            <person name="Nordberg H.P."/>
            <person name="Cantor M.N."/>
            <person name="Hua S.X."/>
        </authorList>
    </citation>
    <scope>NUCLEOTIDE SEQUENCE [LARGE SCALE GENOMIC DNA]</scope>
    <source>
        <strain evidence="1 2">Ve08.2h10</strain>
    </source>
</reference>
<dbReference type="Proteomes" id="UP000054538">
    <property type="component" value="Unassembled WGS sequence"/>
</dbReference>
<proteinExistence type="predicted"/>
<accession>A0A0D0EA46</accession>
<dbReference type="InParanoid" id="A0A0D0EA46"/>
<dbReference type="HOGENOM" id="CLU_2441503_0_0_1"/>
<name>A0A0D0EA46_9AGAM</name>
<evidence type="ECO:0000313" key="1">
    <source>
        <dbReference type="EMBL" id="KIK99959.1"/>
    </source>
</evidence>
<evidence type="ECO:0000313" key="2">
    <source>
        <dbReference type="Proteomes" id="UP000054538"/>
    </source>
</evidence>